<comment type="caution">
    <text evidence="4">The sequence shown here is derived from an EMBL/GenBank/DDBJ whole genome shotgun (WGS) entry which is preliminary data.</text>
</comment>
<dbReference type="InterPro" id="IPR040092">
    <property type="entry name" value="TBRG1"/>
</dbReference>
<accession>A0A2V0PP15</accession>
<dbReference type="EMBL" id="BDRX01000171">
    <property type="protein sequence ID" value="GBF99740.1"/>
    <property type="molecule type" value="Genomic_DNA"/>
</dbReference>
<organism evidence="4 5">
    <name type="scientific">Raphidocelis subcapitata</name>
    <dbReference type="NCBI Taxonomy" id="307507"/>
    <lineage>
        <taxon>Eukaryota</taxon>
        <taxon>Viridiplantae</taxon>
        <taxon>Chlorophyta</taxon>
        <taxon>core chlorophytes</taxon>
        <taxon>Chlorophyceae</taxon>
        <taxon>CS clade</taxon>
        <taxon>Sphaeropleales</taxon>
        <taxon>Selenastraceae</taxon>
        <taxon>Raphidocelis</taxon>
    </lineage>
</organism>
<dbReference type="Gene3D" id="3.30.160.360">
    <property type="match status" value="1"/>
</dbReference>
<dbReference type="PROSITE" id="PS51542">
    <property type="entry name" value="FYRN"/>
    <property type="match status" value="1"/>
</dbReference>
<dbReference type="InterPro" id="IPR003888">
    <property type="entry name" value="FYrich_N"/>
</dbReference>
<keyword evidence="2" id="KW-0539">Nucleus</keyword>
<evidence type="ECO:0000313" key="4">
    <source>
        <dbReference type="EMBL" id="GBF99740.1"/>
    </source>
</evidence>
<dbReference type="PANTHER" id="PTHR22715">
    <property type="entry name" value="TRANSFORMING GROWTH FACTOR BETA REGULATED GENE 1"/>
    <property type="match status" value="1"/>
</dbReference>
<dbReference type="GO" id="GO:0005634">
    <property type="term" value="C:nucleus"/>
    <property type="evidence" value="ECO:0007669"/>
    <property type="project" value="UniProtKB-SubCell"/>
</dbReference>
<protein>
    <submittedName>
        <fullName evidence="4">Uncharacterized protein</fullName>
    </submittedName>
</protein>
<evidence type="ECO:0000256" key="2">
    <source>
        <dbReference type="ARBA" id="ARBA00023242"/>
    </source>
</evidence>
<dbReference type="InterPro" id="IPR003889">
    <property type="entry name" value="FYrich_C"/>
</dbReference>
<dbReference type="AlphaFoldDB" id="A0A2V0PP15"/>
<dbReference type="SUPFAM" id="SSF57850">
    <property type="entry name" value="RING/U-box"/>
    <property type="match status" value="1"/>
</dbReference>
<feature type="compositionally biased region" description="Basic and acidic residues" evidence="3">
    <location>
        <begin position="903"/>
        <end position="914"/>
    </location>
</feature>
<proteinExistence type="predicted"/>
<feature type="region of interest" description="Disordered" evidence="3">
    <location>
        <begin position="407"/>
        <end position="464"/>
    </location>
</feature>
<evidence type="ECO:0000256" key="3">
    <source>
        <dbReference type="SAM" id="MobiDB-lite"/>
    </source>
</evidence>
<dbReference type="InParanoid" id="A0A2V0PP15"/>
<dbReference type="GO" id="GO:0140993">
    <property type="term" value="F:histone modifying activity"/>
    <property type="evidence" value="ECO:0007669"/>
    <property type="project" value="UniProtKB-ARBA"/>
</dbReference>
<feature type="compositionally biased region" description="Basic residues" evidence="3">
    <location>
        <begin position="533"/>
        <end position="543"/>
    </location>
</feature>
<dbReference type="OrthoDB" id="1678912at2759"/>
<evidence type="ECO:0000313" key="5">
    <source>
        <dbReference type="Proteomes" id="UP000247498"/>
    </source>
</evidence>
<feature type="region of interest" description="Disordered" evidence="3">
    <location>
        <begin position="886"/>
        <end position="923"/>
    </location>
</feature>
<feature type="compositionally biased region" description="Low complexity" evidence="3">
    <location>
        <begin position="294"/>
        <end position="338"/>
    </location>
</feature>
<feature type="region of interest" description="Disordered" evidence="3">
    <location>
        <begin position="191"/>
        <end position="270"/>
    </location>
</feature>
<reference evidence="4 5" key="1">
    <citation type="journal article" date="2018" name="Sci. Rep.">
        <title>Raphidocelis subcapitata (=Pseudokirchneriella subcapitata) provides an insight into genome evolution and environmental adaptations in the Sphaeropleales.</title>
        <authorList>
            <person name="Suzuki S."/>
            <person name="Yamaguchi H."/>
            <person name="Nakajima N."/>
            <person name="Kawachi M."/>
        </authorList>
    </citation>
    <scope>NUCLEOTIDE SEQUENCE [LARGE SCALE GENOMIC DNA]</scope>
    <source>
        <strain evidence="4 5">NIES-35</strain>
    </source>
</reference>
<dbReference type="SMART" id="SM00542">
    <property type="entry name" value="FYRC"/>
    <property type="match status" value="1"/>
</dbReference>
<gene>
    <name evidence="4" type="ORF">Rsub_12515</name>
</gene>
<keyword evidence="5" id="KW-1185">Reference proteome</keyword>
<dbReference type="PROSITE" id="PS51543">
    <property type="entry name" value="FYRC"/>
    <property type="match status" value="1"/>
</dbReference>
<dbReference type="InterPro" id="IPR013083">
    <property type="entry name" value="Znf_RING/FYVE/PHD"/>
</dbReference>
<dbReference type="GO" id="GO:0051726">
    <property type="term" value="P:regulation of cell cycle"/>
    <property type="evidence" value="ECO:0007669"/>
    <property type="project" value="TreeGrafter"/>
</dbReference>
<name>A0A2V0PP15_9CHLO</name>
<sequence>MEEGAEAQAERGPLQQAQALADMFLQSERSVPRNRAGNLFEQLSQRSLTREEQDIIAQRVEAQRRLLQEYERRERERKVREVRDTAPELSERAALRALELCGGREEDAILRLSAEPALKRRCMADAGDTAVPRAAPLPAGAEAPVLPKSKLINPAKLDGIYCGRFRSKMGPYQLPGKPSAGVDVCSGSVEATPAPAEQPAGAAVQQLPQDGRKRSRSASLDGDCEGGCGTAGTGQQTEEQQQQQQQQQQQGSLAPLECLRPAGPGGDVEMMEAMGAGASEPVAELADGAEETAGEAAAVAEPSAGGDVAPAAPATTPPKLEQQQQQPQQEEGPPLRPRAAASLARQIARLDLVLQLERLSELAAAHLAAPDQLLRCLRDDLGQEQLAAALETAWEVQQAAILADAHEAAQRGQGSNAAAQARPRPLQSPRQARRVVAAPPLPPQQQQQQQQQQQRQQQQQPAAEAAPELGLLALLREGFSQAPQLPAEAPGPSSPDAGPSHEQQAQQRVRDRLAAGPPSTSDPDEPWLGSSVPRRKRSKRALRPRFGAGGSGVGAGAGGGDSSISGGGGSTSKVGAPAGKQPSPRRSHGRMPGGPAAVVAAGAAAASAPAGVDESGAAATAAAAVEAPAGPDTTVAVAAAAAAAAAAAPGPSGGVVLVTSRGSGGGAGGGSRAVNPVTGHTCRGRVRQKSHKNTELVELGTPMVGKGWYNAGYIFPAGFKSRLLFRSSIDLDALTLHECGIVGEGGAFWPAPTFVVTARDRPDEPMVARSCTGCWSGILKRIKGVIETRRAAGEALPPAPKTAIAGPEYFGLNDAGVVAAIEALDPGHLCEEYWAGKRQRDAAIASAGAGAAPGGAAAPAAAAGAEGAEAQAIQPAAAAAAAGAGGAAAPRGAAGGGAKRKAKGQEGRRGRGAGDDGEDDPEAAFRSNHWSMLSRAQRYRARAAAAAGGADDADGGAGAAPPADEDNPLPHAIDPVTLEPVVAPAISPYGHVMGLATWRAVLAEDRRCPFTKRPLKPEQLVALNHNNIERYRDILVLSA</sequence>
<feature type="compositionally biased region" description="Gly residues" evidence="3">
    <location>
        <begin position="547"/>
        <end position="570"/>
    </location>
</feature>
<feature type="compositionally biased region" description="Low complexity" evidence="3">
    <location>
        <begin position="434"/>
        <end position="464"/>
    </location>
</feature>
<feature type="compositionally biased region" description="Low complexity" evidence="3">
    <location>
        <begin position="486"/>
        <end position="500"/>
    </location>
</feature>
<evidence type="ECO:0000256" key="1">
    <source>
        <dbReference type="ARBA" id="ARBA00004123"/>
    </source>
</evidence>
<feature type="region of interest" description="Disordered" evidence="3">
    <location>
        <begin position="483"/>
        <end position="595"/>
    </location>
</feature>
<feature type="compositionally biased region" description="Low complexity" evidence="3">
    <location>
        <begin position="233"/>
        <end position="251"/>
    </location>
</feature>
<comment type="subcellular location">
    <subcellularLocation>
        <location evidence="1">Nucleus</location>
    </subcellularLocation>
</comment>
<dbReference type="PANTHER" id="PTHR22715:SF0">
    <property type="entry name" value="TRANSFORMING GROWTH FACTOR BETA REGULATOR 1"/>
    <property type="match status" value="1"/>
</dbReference>
<dbReference type="STRING" id="307507.A0A2V0PP15"/>
<dbReference type="Gene3D" id="3.30.40.10">
    <property type="entry name" value="Zinc/RING finger domain, C3HC4 (zinc finger)"/>
    <property type="match status" value="1"/>
</dbReference>
<dbReference type="Pfam" id="PF05965">
    <property type="entry name" value="FYRC"/>
    <property type="match status" value="1"/>
</dbReference>
<feature type="region of interest" description="Disordered" evidence="3">
    <location>
        <begin position="946"/>
        <end position="973"/>
    </location>
</feature>
<dbReference type="Proteomes" id="UP000247498">
    <property type="component" value="Unassembled WGS sequence"/>
</dbReference>
<feature type="region of interest" description="Disordered" evidence="3">
    <location>
        <begin position="286"/>
        <end position="338"/>
    </location>
</feature>